<dbReference type="NCBIfam" id="NF003451">
    <property type="entry name" value="PRK05022.1"/>
    <property type="match status" value="1"/>
</dbReference>
<dbReference type="InterPro" id="IPR058031">
    <property type="entry name" value="AAA_lid_NorR"/>
</dbReference>
<evidence type="ECO:0000256" key="2">
    <source>
        <dbReference type="ARBA" id="ARBA00022840"/>
    </source>
</evidence>
<dbReference type="Pfam" id="PF02954">
    <property type="entry name" value="HTH_8"/>
    <property type="match status" value="1"/>
</dbReference>
<keyword evidence="8" id="KW-1185">Reference proteome</keyword>
<keyword evidence="2" id="KW-0067">ATP-binding</keyword>
<keyword evidence="4" id="KW-0238">DNA-binding</keyword>
<keyword evidence="5" id="KW-0804">Transcription</keyword>
<dbReference type="CDD" id="cd00009">
    <property type="entry name" value="AAA"/>
    <property type="match status" value="1"/>
</dbReference>
<dbReference type="InterPro" id="IPR029016">
    <property type="entry name" value="GAF-like_dom_sf"/>
</dbReference>
<dbReference type="FunFam" id="3.40.50.300:FF:000006">
    <property type="entry name" value="DNA-binding transcriptional regulator NtrC"/>
    <property type="match status" value="1"/>
</dbReference>
<dbReference type="PRINTS" id="PR01590">
    <property type="entry name" value="HTHFIS"/>
</dbReference>
<dbReference type="PANTHER" id="PTHR32071:SF35">
    <property type="entry name" value="ANAEROBIC NITRIC OXIDE REDUCTASE TRANSCRIPTION REGULATOR NORR"/>
    <property type="match status" value="1"/>
</dbReference>
<keyword evidence="3" id="KW-0805">Transcription regulation</keyword>
<dbReference type="SMART" id="SM00382">
    <property type="entry name" value="AAA"/>
    <property type="match status" value="1"/>
</dbReference>
<organism evidence="7 8">
    <name type="scientific">Thalassotalea marina</name>
    <dbReference type="NCBI Taxonomy" id="1673741"/>
    <lineage>
        <taxon>Bacteria</taxon>
        <taxon>Pseudomonadati</taxon>
        <taxon>Pseudomonadota</taxon>
        <taxon>Gammaproteobacteria</taxon>
        <taxon>Alteromonadales</taxon>
        <taxon>Colwelliaceae</taxon>
        <taxon>Thalassotalea</taxon>
    </lineage>
</organism>
<evidence type="ECO:0000256" key="1">
    <source>
        <dbReference type="ARBA" id="ARBA00022741"/>
    </source>
</evidence>
<dbReference type="InterPro" id="IPR025662">
    <property type="entry name" value="Sigma_54_int_dom_ATP-bd_1"/>
</dbReference>
<dbReference type="Pfam" id="PF25601">
    <property type="entry name" value="AAA_lid_14"/>
    <property type="match status" value="1"/>
</dbReference>
<dbReference type="SUPFAM" id="SSF52540">
    <property type="entry name" value="P-loop containing nucleoside triphosphate hydrolases"/>
    <property type="match status" value="1"/>
</dbReference>
<protein>
    <submittedName>
        <fullName evidence="7">Regulatory protein LuxO</fullName>
    </submittedName>
</protein>
<dbReference type="Gene3D" id="1.10.10.60">
    <property type="entry name" value="Homeodomain-like"/>
    <property type="match status" value="1"/>
</dbReference>
<keyword evidence="1" id="KW-0547">Nucleotide-binding</keyword>
<dbReference type="Pfam" id="PF01590">
    <property type="entry name" value="GAF"/>
    <property type="match status" value="1"/>
</dbReference>
<evidence type="ECO:0000313" key="7">
    <source>
        <dbReference type="EMBL" id="GHF91563.1"/>
    </source>
</evidence>
<dbReference type="PROSITE" id="PS50045">
    <property type="entry name" value="SIGMA54_INTERACT_4"/>
    <property type="match status" value="1"/>
</dbReference>
<dbReference type="EMBL" id="BNCK01000004">
    <property type="protein sequence ID" value="GHF91563.1"/>
    <property type="molecule type" value="Genomic_DNA"/>
</dbReference>
<comment type="caution">
    <text evidence="7">The sequence shown here is derived from an EMBL/GenBank/DDBJ whole genome shotgun (WGS) entry which is preliminary data.</text>
</comment>
<dbReference type="InterPro" id="IPR002078">
    <property type="entry name" value="Sigma_54_int"/>
</dbReference>
<dbReference type="InterPro" id="IPR002197">
    <property type="entry name" value="HTH_Fis"/>
</dbReference>
<proteinExistence type="predicted"/>
<dbReference type="Gene3D" id="3.30.450.40">
    <property type="match status" value="1"/>
</dbReference>
<gene>
    <name evidence="7" type="ORF">GCM10017161_19280</name>
</gene>
<dbReference type="SUPFAM" id="SSF46689">
    <property type="entry name" value="Homeodomain-like"/>
    <property type="match status" value="1"/>
</dbReference>
<evidence type="ECO:0000256" key="3">
    <source>
        <dbReference type="ARBA" id="ARBA00023015"/>
    </source>
</evidence>
<dbReference type="GO" id="GO:0005524">
    <property type="term" value="F:ATP binding"/>
    <property type="evidence" value="ECO:0007669"/>
    <property type="project" value="UniProtKB-KW"/>
</dbReference>
<dbReference type="PROSITE" id="PS00688">
    <property type="entry name" value="SIGMA54_INTERACT_3"/>
    <property type="match status" value="1"/>
</dbReference>
<dbReference type="Proteomes" id="UP000623842">
    <property type="component" value="Unassembled WGS sequence"/>
</dbReference>
<dbReference type="Gene3D" id="3.40.50.300">
    <property type="entry name" value="P-loop containing nucleotide triphosphate hydrolases"/>
    <property type="match status" value="1"/>
</dbReference>
<evidence type="ECO:0000313" key="8">
    <source>
        <dbReference type="Proteomes" id="UP000623842"/>
    </source>
</evidence>
<dbReference type="InterPro" id="IPR003018">
    <property type="entry name" value="GAF"/>
</dbReference>
<dbReference type="AlphaFoldDB" id="A0A919BIK2"/>
<dbReference type="InterPro" id="IPR025944">
    <property type="entry name" value="Sigma_54_int_dom_CS"/>
</dbReference>
<dbReference type="Gene3D" id="1.10.8.60">
    <property type="match status" value="1"/>
</dbReference>
<dbReference type="PANTHER" id="PTHR32071">
    <property type="entry name" value="TRANSCRIPTIONAL REGULATORY PROTEIN"/>
    <property type="match status" value="1"/>
</dbReference>
<dbReference type="InterPro" id="IPR009057">
    <property type="entry name" value="Homeodomain-like_sf"/>
</dbReference>
<dbReference type="PROSITE" id="PS00675">
    <property type="entry name" value="SIGMA54_INTERACT_1"/>
    <property type="match status" value="1"/>
</dbReference>
<reference evidence="7" key="2">
    <citation type="submission" date="2020-09" db="EMBL/GenBank/DDBJ databases">
        <authorList>
            <person name="Sun Q."/>
            <person name="Kim S."/>
        </authorList>
    </citation>
    <scope>NUCLEOTIDE SEQUENCE</scope>
    <source>
        <strain evidence="7">KCTC 42731</strain>
    </source>
</reference>
<dbReference type="GO" id="GO:0006355">
    <property type="term" value="P:regulation of DNA-templated transcription"/>
    <property type="evidence" value="ECO:0007669"/>
    <property type="project" value="InterPro"/>
</dbReference>
<dbReference type="InterPro" id="IPR025943">
    <property type="entry name" value="Sigma_54_int_dom_ATP-bd_2"/>
</dbReference>
<dbReference type="SMART" id="SM00065">
    <property type="entry name" value="GAF"/>
    <property type="match status" value="1"/>
</dbReference>
<evidence type="ECO:0000259" key="6">
    <source>
        <dbReference type="PROSITE" id="PS50045"/>
    </source>
</evidence>
<evidence type="ECO:0000256" key="5">
    <source>
        <dbReference type="ARBA" id="ARBA00023163"/>
    </source>
</evidence>
<evidence type="ECO:0000256" key="4">
    <source>
        <dbReference type="ARBA" id="ARBA00023125"/>
    </source>
</evidence>
<accession>A0A919BIK2</accession>
<dbReference type="InterPro" id="IPR027417">
    <property type="entry name" value="P-loop_NTPase"/>
</dbReference>
<dbReference type="Pfam" id="PF00158">
    <property type="entry name" value="Sigma54_activat"/>
    <property type="match status" value="1"/>
</dbReference>
<dbReference type="PROSITE" id="PS00676">
    <property type="entry name" value="SIGMA54_INTERACT_2"/>
    <property type="match status" value="1"/>
</dbReference>
<dbReference type="SUPFAM" id="SSF55781">
    <property type="entry name" value="GAF domain-like"/>
    <property type="match status" value="1"/>
</dbReference>
<feature type="domain" description="Sigma-54 factor interaction" evidence="6">
    <location>
        <begin position="201"/>
        <end position="430"/>
    </location>
</feature>
<dbReference type="InterPro" id="IPR003593">
    <property type="entry name" value="AAA+_ATPase"/>
</dbReference>
<sequence length="534" mass="58976">MTRVSLTGMSISNTSLIELAINLANATNSNTRFDAMVSAIRTAINCESVALLVHQQGTLVPLALQGLSKDTLGRRFVIKEHPRLLKICGTEKVVKFSKDCTLPDPYDGLLINSNENLPVHACMGMPIISEGILLGVVTFDSLEPDAFDHYDDRSLQLVNSIIGPVFHNMLLMRQLESDISHNQQVVFALSHQQAESGRFEIIGESPAIKKLKQEISLIAPANFNVLIQGESGVGKELVAHQLHLASQRSHNALVYVNCAALPDNLIESELFGHVKGAFTGADKSRSGKFLLADKGTIFLDEIGELPLAVQSKLLRVIQSNEIQVLGSDQTLTVDVRVIAATNRELATEVEQGTFRSDLYHRLHVMQITIPPLRDRVDDVSLLCGYFVEKLKRKLGIPQLTISKAALKYFNQYQWPGNVRELEHSISRAALKASHRAKTQGKLNIVSIEINDCDSLDNATQVKVNQDAPEVEPLLNASLKEQVEHFQKQILLATLEEEQGNISAAAKRLQLDRANLNRLLKRLGVTVKKVVTHLS</sequence>
<dbReference type="GO" id="GO:0043565">
    <property type="term" value="F:sequence-specific DNA binding"/>
    <property type="evidence" value="ECO:0007669"/>
    <property type="project" value="InterPro"/>
</dbReference>
<dbReference type="RefSeq" id="WP_229854642.1">
    <property type="nucleotide sequence ID" value="NZ_BNCK01000004.1"/>
</dbReference>
<reference evidence="7" key="1">
    <citation type="journal article" date="2014" name="Int. J. Syst. Evol. Microbiol.">
        <title>Complete genome sequence of Corynebacterium casei LMG S-19264T (=DSM 44701T), isolated from a smear-ripened cheese.</title>
        <authorList>
            <consortium name="US DOE Joint Genome Institute (JGI-PGF)"/>
            <person name="Walter F."/>
            <person name="Albersmeier A."/>
            <person name="Kalinowski J."/>
            <person name="Ruckert C."/>
        </authorList>
    </citation>
    <scope>NUCLEOTIDE SEQUENCE</scope>
    <source>
        <strain evidence="7">KCTC 42731</strain>
    </source>
</reference>
<name>A0A919BIK2_9GAMM</name>